<keyword evidence="3" id="KW-1185">Reference proteome</keyword>
<organism evidence="2 3">
    <name type="scientific">Rhodocollybia butyracea</name>
    <dbReference type="NCBI Taxonomy" id="206335"/>
    <lineage>
        <taxon>Eukaryota</taxon>
        <taxon>Fungi</taxon>
        <taxon>Dikarya</taxon>
        <taxon>Basidiomycota</taxon>
        <taxon>Agaricomycotina</taxon>
        <taxon>Agaricomycetes</taxon>
        <taxon>Agaricomycetidae</taxon>
        <taxon>Agaricales</taxon>
        <taxon>Marasmiineae</taxon>
        <taxon>Omphalotaceae</taxon>
        <taxon>Rhodocollybia</taxon>
    </lineage>
</organism>
<name>A0A9P5Q8C7_9AGAR</name>
<feature type="compositionally biased region" description="Acidic residues" evidence="1">
    <location>
        <begin position="150"/>
        <end position="173"/>
    </location>
</feature>
<dbReference type="Proteomes" id="UP000772434">
    <property type="component" value="Unassembled WGS sequence"/>
</dbReference>
<feature type="region of interest" description="Disordered" evidence="1">
    <location>
        <begin position="226"/>
        <end position="321"/>
    </location>
</feature>
<evidence type="ECO:0000313" key="2">
    <source>
        <dbReference type="EMBL" id="KAF9077141.1"/>
    </source>
</evidence>
<accession>A0A9P5Q8C7</accession>
<gene>
    <name evidence="2" type="ORF">BDP27DRAFT_598595</name>
</gene>
<comment type="caution">
    <text evidence="2">The sequence shown here is derived from an EMBL/GenBank/DDBJ whole genome shotgun (WGS) entry which is preliminary data.</text>
</comment>
<feature type="region of interest" description="Disordered" evidence="1">
    <location>
        <begin position="64"/>
        <end position="175"/>
    </location>
</feature>
<dbReference type="OrthoDB" id="3269723at2759"/>
<proteinExistence type="predicted"/>
<protein>
    <submittedName>
        <fullName evidence="2">Uncharacterized protein</fullName>
    </submittedName>
</protein>
<sequence>MSSSAHNLHLVNSSLARRRYPLRNSSPSARKRGQKTRPTSNGFHASDLRPVLVPLHPNLRRLPSRTFLSEKASESTMNPRVGSKRKRVASGGNENAVHGNQPTRGSGRSMKRFKTARRSSETSEDDELSSMDVDTESQRGRRRGQVATDTESEEGDDDSGENESVDDDDESSDDYLISSAPSRVLSRMRKDDLVRLYGLAGLTDDAETLTKSDIVEAIITARDDIASLPPSSPLGRGSSDYSSDDAIVPDEQATPMPNLRRRVTLNNEIASRRPLKSRSLSMGHLNEDSSSTRSRPKRQSNKSSEGASSSGSRQVISHVIY</sequence>
<evidence type="ECO:0000256" key="1">
    <source>
        <dbReference type="SAM" id="MobiDB-lite"/>
    </source>
</evidence>
<feature type="compositionally biased region" description="Low complexity" evidence="1">
    <location>
        <begin position="301"/>
        <end position="312"/>
    </location>
</feature>
<dbReference type="AlphaFoldDB" id="A0A9P5Q8C7"/>
<feature type="region of interest" description="Disordered" evidence="1">
    <location>
        <begin position="1"/>
        <end position="49"/>
    </location>
</feature>
<feature type="compositionally biased region" description="Acidic residues" evidence="1">
    <location>
        <begin position="122"/>
        <end position="135"/>
    </location>
</feature>
<dbReference type="EMBL" id="JADNRY010000004">
    <property type="protein sequence ID" value="KAF9077141.1"/>
    <property type="molecule type" value="Genomic_DNA"/>
</dbReference>
<evidence type="ECO:0000313" key="3">
    <source>
        <dbReference type="Proteomes" id="UP000772434"/>
    </source>
</evidence>
<reference evidence="2" key="1">
    <citation type="submission" date="2020-11" db="EMBL/GenBank/DDBJ databases">
        <authorList>
            <consortium name="DOE Joint Genome Institute"/>
            <person name="Ahrendt S."/>
            <person name="Riley R."/>
            <person name="Andreopoulos W."/>
            <person name="Labutti K."/>
            <person name="Pangilinan J."/>
            <person name="Ruiz-Duenas F.J."/>
            <person name="Barrasa J.M."/>
            <person name="Sanchez-Garcia M."/>
            <person name="Camarero S."/>
            <person name="Miyauchi S."/>
            <person name="Serrano A."/>
            <person name="Linde D."/>
            <person name="Babiker R."/>
            <person name="Drula E."/>
            <person name="Ayuso-Fernandez I."/>
            <person name="Pacheco R."/>
            <person name="Padilla G."/>
            <person name="Ferreira P."/>
            <person name="Barriuso J."/>
            <person name="Kellner H."/>
            <person name="Castanera R."/>
            <person name="Alfaro M."/>
            <person name="Ramirez L."/>
            <person name="Pisabarro A.G."/>
            <person name="Kuo A."/>
            <person name="Tritt A."/>
            <person name="Lipzen A."/>
            <person name="He G."/>
            <person name="Yan M."/>
            <person name="Ng V."/>
            <person name="Cullen D."/>
            <person name="Martin F."/>
            <person name="Rosso M.-N."/>
            <person name="Henrissat B."/>
            <person name="Hibbett D."/>
            <person name="Martinez A.T."/>
            <person name="Grigoriev I.V."/>
        </authorList>
    </citation>
    <scope>NUCLEOTIDE SEQUENCE</scope>
    <source>
        <strain evidence="2">AH 40177</strain>
    </source>
</reference>
<feature type="compositionally biased region" description="Low complexity" evidence="1">
    <location>
        <begin position="227"/>
        <end position="239"/>
    </location>
</feature>
<feature type="compositionally biased region" description="Polar residues" evidence="1">
    <location>
        <begin position="1"/>
        <end position="15"/>
    </location>
</feature>